<dbReference type="OrthoDB" id="202470at2759"/>
<keyword evidence="2" id="KW-0560">Oxidoreductase</keyword>
<evidence type="ECO:0000256" key="3">
    <source>
        <dbReference type="ARBA" id="ARBA00023027"/>
    </source>
</evidence>
<dbReference type="Gene3D" id="3.40.50.720">
    <property type="entry name" value="NAD(P)-binding Rossmann-like Domain"/>
    <property type="match status" value="1"/>
</dbReference>
<dbReference type="PANTHER" id="PTHR43103">
    <property type="entry name" value="NUCLEOSIDE-DIPHOSPHATE-SUGAR EPIMERASE"/>
    <property type="match status" value="1"/>
</dbReference>
<name>A0A9P5XAH9_9AGAR</name>
<gene>
    <name evidence="5" type="ORF">P691DRAFT_733524</name>
</gene>
<accession>A0A9P5XAH9</accession>
<dbReference type="GO" id="GO:0016491">
    <property type="term" value="F:oxidoreductase activity"/>
    <property type="evidence" value="ECO:0007669"/>
    <property type="project" value="UniProtKB-KW"/>
</dbReference>
<dbReference type="EMBL" id="MU151252">
    <property type="protein sequence ID" value="KAF9446306.1"/>
    <property type="molecule type" value="Genomic_DNA"/>
</dbReference>
<protein>
    <submittedName>
        <fullName evidence="5">NAD(P)-binding protein</fullName>
    </submittedName>
</protein>
<feature type="domain" description="NAD-dependent epimerase/dehydratase" evidence="4">
    <location>
        <begin position="4"/>
        <end position="175"/>
    </location>
</feature>
<reference evidence="5" key="1">
    <citation type="submission" date="2020-11" db="EMBL/GenBank/DDBJ databases">
        <authorList>
            <consortium name="DOE Joint Genome Institute"/>
            <person name="Ahrendt S."/>
            <person name="Riley R."/>
            <person name="Andreopoulos W."/>
            <person name="Labutti K."/>
            <person name="Pangilinan J."/>
            <person name="Ruiz-Duenas F.J."/>
            <person name="Barrasa J.M."/>
            <person name="Sanchez-Garcia M."/>
            <person name="Camarero S."/>
            <person name="Miyauchi S."/>
            <person name="Serrano A."/>
            <person name="Linde D."/>
            <person name="Babiker R."/>
            <person name="Drula E."/>
            <person name="Ayuso-Fernandez I."/>
            <person name="Pacheco R."/>
            <person name="Padilla G."/>
            <person name="Ferreira P."/>
            <person name="Barriuso J."/>
            <person name="Kellner H."/>
            <person name="Castanera R."/>
            <person name="Alfaro M."/>
            <person name="Ramirez L."/>
            <person name="Pisabarro A.G."/>
            <person name="Kuo A."/>
            <person name="Tritt A."/>
            <person name="Lipzen A."/>
            <person name="He G."/>
            <person name="Yan M."/>
            <person name="Ng V."/>
            <person name="Cullen D."/>
            <person name="Martin F."/>
            <person name="Rosso M.-N."/>
            <person name="Henrissat B."/>
            <person name="Hibbett D."/>
            <person name="Martinez A.T."/>
            <person name="Grigoriev I.V."/>
        </authorList>
    </citation>
    <scope>NUCLEOTIDE SEQUENCE</scope>
    <source>
        <strain evidence="5">MF-IS2</strain>
    </source>
</reference>
<organism evidence="5 6">
    <name type="scientific">Macrolepiota fuliginosa MF-IS2</name>
    <dbReference type="NCBI Taxonomy" id="1400762"/>
    <lineage>
        <taxon>Eukaryota</taxon>
        <taxon>Fungi</taxon>
        <taxon>Dikarya</taxon>
        <taxon>Basidiomycota</taxon>
        <taxon>Agaricomycotina</taxon>
        <taxon>Agaricomycetes</taxon>
        <taxon>Agaricomycetidae</taxon>
        <taxon>Agaricales</taxon>
        <taxon>Agaricineae</taxon>
        <taxon>Agaricaceae</taxon>
        <taxon>Macrolepiota</taxon>
    </lineage>
</organism>
<dbReference type="InterPro" id="IPR036291">
    <property type="entry name" value="NAD(P)-bd_dom_sf"/>
</dbReference>
<keyword evidence="6" id="KW-1185">Reference proteome</keyword>
<evidence type="ECO:0000313" key="6">
    <source>
        <dbReference type="Proteomes" id="UP000807342"/>
    </source>
</evidence>
<keyword evidence="3" id="KW-0520">NAD</keyword>
<comment type="caution">
    <text evidence="5">The sequence shown here is derived from an EMBL/GenBank/DDBJ whole genome shotgun (WGS) entry which is preliminary data.</text>
</comment>
<comment type="similarity">
    <text evidence="1">Belongs to the NAD(P)-dependent epimerase/dehydratase family.</text>
</comment>
<dbReference type="Proteomes" id="UP000807342">
    <property type="component" value="Unassembled WGS sequence"/>
</dbReference>
<evidence type="ECO:0000256" key="1">
    <source>
        <dbReference type="ARBA" id="ARBA00007637"/>
    </source>
</evidence>
<dbReference type="InterPro" id="IPR001509">
    <property type="entry name" value="Epimerase_deHydtase"/>
</dbReference>
<evidence type="ECO:0000259" key="4">
    <source>
        <dbReference type="Pfam" id="PF01370"/>
    </source>
</evidence>
<dbReference type="AlphaFoldDB" id="A0A9P5XAH9"/>
<evidence type="ECO:0000256" key="2">
    <source>
        <dbReference type="ARBA" id="ARBA00023002"/>
    </source>
</evidence>
<evidence type="ECO:0000313" key="5">
    <source>
        <dbReference type="EMBL" id="KAF9446306.1"/>
    </source>
</evidence>
<dbReference type="SUPFAM" id="SSF51735">
    <property type="entry name" value="NAD(P)-binding Rossmann-fold domains"/>
    <property type="match status" value="1"/>
</dbReference>
<dbReference type="PANTHER" id="PTHR43103:SF5">
    <property type="entry name" value="4-EPIMERASE, PUTATIVE (AFU_ORTHOLOGUE AFUA_7G00360)-RELATED"/>
    <property type="match status" value="1"/>
</dbReference>
<sequence length="286" mass="32011">MKLVITGCNGSVGPRIVLLALKRGHTVIGVDLTTVPDELTTLQKDKFAFHQADLKDYDRALEILRSSACEAVIHLAAFRDPTDYKVQTHNSNVILSWNILRACAELGITRVAQASSVNAVGMLYSVKTNFQFFPIDESHPCEPDEPYGLSKLICEMQADTITRRYPTLQVASIRPHWSVPTRTRARRETLQLASMDLWGYVQEDSLADAFLLAVTCDTNKWSKKHEVFLVVAPETSLDEESAGLMALYQPGVPVREGWELEGRKGFYDCAKAEKMLGWVHKDVLAE</sequence>
<dbReference type="Pfam" id="PF01370">
    <property type="entry name" value="Epimerase"/>
    <property type="match status" value="1"/>
</dbReference>
<proteinExistence type="inferred from homology"/>